<dbReference type="InterPro" id="IPR006474">
    <property type="entry name" value="Helicase_Cas3_CRISPR-ass_core"/>
</dbReference>
<keyword evidence="5" id="KW-0547">Nucleotide-binding</keyword>
<evidence type="ECO:0000256" key="4">
    <source>
        <dbReference type="ARBA" id="ARBA00022723"/>
    </source>
</evidence>
<evidence type="ECO:0000256" key="9">
    <source>
        <dbReference type="ARBA" id="ARBA00023118"/>
    </source>
</evidence>
<feature type="domain" description="HD Cas3-type" evidence="12">
    <location>
        <begin position="15"/>
        <end position="231"/>
    </location>
</feature>
<dbReference type="NCBIfam" id="TIGR01587">
    <property type="entry name" value="cas3_core"/>
    <property type="match status" value="1"/>
</dbReference>
<dbReference type="PROSITE" id="PS51643">
    <property type="entry name" value="HD_CAS3"/>
    <property type="match status" value="1"/>
</dbReference>
<dbReference type="InterPro" id="IPR038257">
    <property type="entry name" value="CRISPR-assoc_Cas3_HD_sf"/>
</dbReference>
<keyword evidence="7" id="KW-0347">Helicase</keyword>
<keyword evidence="8" id="KW-0067">ATP-binding</keyword>
<dbReference type="GO" id="GO:0005524">
    <property type="term" value="F:ATP binding"/>
    <property type="evidence" value="ECO:0007669"/>
    <property type="project" value="UniProtKB-KW"/>
</dbReference>
<evidence type="ECO:0000256" key="8">
    <source>
        <dbReference type="ARBA" id="ARBA00022840"/>
    </source>
</evidence>
<evidence type="ECO:0000256" key="2">
    <source>
        <dbReference type="ARBA" id="ARBA00009046"/>
    </source>
</evidence>
<sequence>MVDILLAKQSRTPNAPEYAETLPGHLELVLRVARTLLAKRGAAVLDMLGLDAKRWQRVLEQAVLSAAALHDLGKANSQFQRLVRGHRLTQAYRHEVLTLVILHQQPALDAWLFSSIPPIARALALRAVAGHHLRFSPDRSLQPQPSGQLTLHLLLDHPDTQAALRCAGAMLSLPEPPRLNATELSLTDDQARPLADWLHKALAGAWEDQDARRCAGAVLALLVAADICASAVIRHGLDPAQWAEETLTYCLSGEDLARVVAHRLKGQPLRPFQEQVASTPSRLTLVTAGCGTGKTIAAYCWAARQAAGRRLFFCYPTTGTATEGFTTYALPDFAESSALVHSRAVYDLMELRESDEQPTAFEQAWSGLTTWGARLSVVTVDTVLGLFQHTRTGLTSFPALAGAAFVFDEVHLYDDRLFRTLLRFLADCRNAPVLLMTASLPPNRRTALEQLACQLREPLTVIPGPAEFETLPRYLVQHVDSQTAIATVEEALCANRRVLWIANTVERAMSLARVAAERGWPVELYHSRYRYRDRLERHRVIMNAFRPDTNRGPVLAVTTQVCEVSLDISADLLVTELAPPPALIQRLGRLNRWALPGTDVAPAPALVLLPPNAAPYRPEELAEGQRWLEAIIGRPLSQQDLREAYEQLASSSPLHPATDVVWLDRMLDSTPQALREPGTTIDVLREEDLPNVKHRADAVGYAIPMLLGPVSRELARWRRCFGIPVAPTGSIDYDTTWGAQWSRSTGGE</sequence>
<gene>
    <name evidence="13" type="primary">cas3</name>
    <name evidence="13" type="ORF">ENP47_01145</name>
</gene>
<comment type="similarity">
    <text evidence="1">In the N-terminal section; belongs to the CRISPR-associated nuclease Cas3-HD family.</text>
</comment>
<dbReference type="EMBL" id="DSJL01000001">
    <property type="protein sequence ID" value="HEF64212.1"/>
    <property type="molecule type" value="Genomic_DNA"/>
</dbReference>
<evidence type="ECO:0000259" key="11">
    <source>
        <dbReference type="PROSITE" id="PS51194"/>
    </source>
</evidence>
<dbReference type="PROSITE" id="PS51194">
    <property type="entry name" value="HELICASE_CTER"/>
    <property type="match status" value="1"/>
</dbReference>
<evidence type="ECO:0000256" key="3">
    <source>
        <dbReference type="ARBA" id="ARBA00022722"/>
    </source>
</evidence>
<dbReference type="Pfam" id="PF22590">
    <property type="entry name" value="Cas3-like_C_2"/>
    <property type="match status" value="1"/>
</dbReference>
<dbReference type="Gene3D" id="3.40.50.300">
    <property type="entry name" value="P-loop containing nucleotide triphosphate hydrolases"/>
    <property type="match status" value="2"/>
</dbReference>
<evidence type="ECO:0000256" key="5">
    <source>
        <dbReference type="ARBA" id="ARBA00022741"/>
    </source>
</evidence>
<feature type="domain" description="Helicase C-terminal" evidence="11">
    <location>
        <begin position="487"/>
        <end position="649"/>
    </location>
</feature>
<evidence type="ECO:0000313" key="13">
    <source>
        <dbReference type="EMBL" id="HEF64212.1"/>
    </source>
</evidence>
<dbReference type="AlphaFoldDB" id="A0A7C1K009"/>
<dbReference type="GO" id="GO:0003724">
    <property type="term" value="F:RNA helicase activity"/>
    <property type="evidence" value="ECO:0007669"/>
    <property type="project" value="TreeGrafter"/>
</dbReference>
<dbReference type="Gene3D" id="1.10.3210.30">
    <property type="match status" value="1"/>
</dbReference>
<keyword evidence="6" id="KW-0378">Hydrolase</keyword>
<keyword evidence="4" id="KW-0479">Metal-binding</keyword>
<dbReference type="GO" id="GO:0003676">
    <property type="term" value="F:nucleic acid binding"/>
    <property type="evidence" value="ECO:0007669"/>
    <property type="project" value="InterPro"/>
</dbReference>
<evidence type="ECO:0000256" key="6">
    <source>
        <dbReference type="ARBA" id="ARBA00022801"/>
    </source>
</evidence>
<dbReference type="InterPro" id="IPR006483">
    <property type="entry name" value="CRISPR-assoc_Cas3_HD"/>
</dbReference>
<protein>
    <submittedName>
        <fullName evidence="13">CRISPR-associated helicase Cas3</fullName>
    </submittedName>
</protein>
<dbReference type="GO" id="GO:0005829">
    <property type="term" value="C:cytosol"/>
    <property type="evidence" value="ECO:0007669"/>
    <property type="project" value="TreeGrafter"/>
</dbReference>
<dbReference type="NCBIfam" id="TIGR01596">
    <property type="entry name" value="cas3_HD"/>
    <property type="match status" value="1"/>
</dbReference>
<keyword evidence="9" id="KW-0051">Antiviral defense</keyword>
<comment type="similarity">
    <text evidence="2">In the central section; belongs to the CRISPR-associated helicase Cas3 family.</text>
</comment>
<dbReference type="InterPro" id="IPR014001">
    <property type="entry name" value="Helicase_ATP-bd"/>
</dbReference>
<organism evidence="13">
    <name type="scientific">Thermomicrobium roseum</name>
    <dbReference type="NCBI Taxonomy" id="500"/>
    <lineage>
        <taxon>Bacteria</taxon>
        <taxon>Pseudomonadati</taxon>
        <taxon>Thermomicrobiota</taxon>
        <taxon>Thermomicrobia</taxon>
        <taxon>Thermomicrobiales</taxon>
        <taxon>Thermomicrobiaceae</taxon>
        <taxon>Thermomicrobium</taxon>
    </lineage>
</organism>
<dbReference type="GO" id="GO:0016787">
    <property type="term" value="F:hydrolase activity"/>
    <property type="evidence" value="ECO:0007669"/>
    <property type="project" value="UniProtKB-KW"/>
</dbReference>
<dbReference type="InterPro" id="IPR027417">
    <property type="entry name" value="P-loop_NTPase"/>
</dbReference>
<keyword evidence="3" id="KW-0540">Nuclease</keyword>
<dbReference type="GO" id="GO:0004518">
    <property type="term" value="F:nuclease activity"/>
    <property type="evidence" value="ECO:0007669"/>
    <property type="project" value="UniProtKB-KW"/>
</dbReference>
<dbReference type="PANTHER" id="PTHR47959:SF16">
    <property type="entry name" value="CRISPR-ASSOCIATED NUCLEASE_HELICASE CAS3-RELATED"/>
    <property type="match status" value="1"/>
</dbReference>
<proteinExistence type="inferred from homology"/>
<dbReference type="InterPro" id="IPR054712">
    <property type="entry name" value="Cas3-like_dom"/>
</dbReference>
<accession>A0A7C1K009</accession>
<dbReference type="SMART" id="SM00487">
    <property type="entry name" value="DEXDc"/>
    <property type="match status" value="1"/>
</dbReference>
<dbReference type="Pfam" id="PF00270">
    <property type="entry name" value="DEAD"/>
    <property type="match status" value="1"/>
</dbReference>
<dbReference type="SUPFAM" id="SSF52540">
    <property type="entry name" value="P-loop containing nucleoside triphosphate hydrolases"/>
    <property type="match status" value="1"/>
</dbReference>
<reference evidence="13" key="1">
    <citation type="journal article" date="2020" name="mSystems">
        <title>Genome- and Community-Level Interaction Insights into Carbon Utilization and Element Cycling Functions of Hydrothermarchaeota in Hydrothermal Sediment.</title>
        <authorList>
            <person name="Zhou Z."/>
            <person name="Liu Y."/>
            <person name="Xu W."/>
            <person name="Pan J."/>
            <person name="Luo Z.H."/>
            <person name="Li M."/>
        </authorList>
    </citation>
    <scope>NUCLEOTIDE SEQUENCE [LARGE SCALE GENOMIC DNA]</scope>
    <source>
        <strain evidence="13">SpSt-222</strain>
    </source>
</reference>
<dbReference type="GO" id="GO:0051607">
    <property type="term" value="P:defense response to virus"/>
    <property type="evidence" value="ECO:0007669"/>
    <property type="project" value="UniProtKB-KW"/>
</dbReference>
<evidence type="ECO:0000256" key="1">
    <source>
        <dbReference type="ARBA" id="ARBA00006847"/>
    </source>
</evidence>
<evidence type="ECO:0000259" key="12">
    <source>
        <dbReference type="PROSITE" id="PS51643"/>
    </source>
</evidence>
<dbReference type="InterPro" id="IPR050079">
    <property type="entry name" value="DEAD_box_RNA_helicase"/>
</dbReference>
<evidence type="ECO:0000256" key="10">
    <source>
        <dbReference type="ARBA" id="ARBA00038437"/>
    </source>
</evidence>
<dbReference type="Pfam" id="PF18019">
    <property type="entry name" value="Cas3_HD"/>
    <property type="match status" value="1"/>
</dbReference>
<dbReference type="InterPro" id="IPR001650">
    <property type="entry name" value="Helicase_C-like"/>
</dbReference>
<evidence type="ECO:0000256" key="7">
    <source>
        <dbReference type="ARBA" id="ARBA00022806"/>
    </source>
</evidence>
<dbReference type="GO" id="GO:0046872">
    <property type="term" value="F:metal ion binding"/>
    <property type="evidence" value="ECO:0007669"/>
    <property type="project" value="UniProtKB-KW"/>
</dbReference>
<comment type="similarity">
    <text evidence="10">Belongs to the DEAD box helicase family.</text>
</comment>
<comment type="caution">
    <text evidence="13">The sequence shown here is derived from an EMBL/GenBank/DDBJ whole genome shotgun (WGS) entry which is preliminary data.</text>
</comment>
<dbReference type="PANTHER" id="PTHR47959">
    <property type="entry name" value="ATP-DEPENDENT RNA HELICASE RHLE-RELATED"/>
    <property type="match status" value="1"/>
</dbReference>
<dbReference type="InterPro" id="IPR011545">
    <property type="entry name" value="DEAD/DEAH_box_helicase_dom"/>
</dbReference>
<name>A0A7C1K009_THERO</name>